<keyword evidence="4" id="KW-0326">Glycosidase</keyword>
<dbReference type="RefSeq" id="WP_231943664.1">
    <property type="nucleotide sequence ID" value="NZ_CP036278.1"/>
</dbReference>
<sequence precursor="true">MPNHPPALLLSLIACQLLLCMNTGFADPPEGYELVWADEFDVDGPVNPENWTFEKGFVRNEELQWYQPENAFCKDGFLVIEGRRERRDNPSYDPNAGRGDWRRNRQFIEYTSSSLKTQGLQEWTYGLFEIRARIDARDGLWPAIWMLGVRGGWPRNGEIDIMEFYDNSILANTCWQHGRRRGQVWDTGKIPLSEFGEGWADEFHVWRMLWTEEEIRLSVDDRVLNTTDLAEVDRTKGDFAKPFRQPNYLLLNLAIGGKNGGDPSQTEFPGTYQVDYVRMYQKPANEETPSKSQ</sequence>
<dbReference type="KEGG" id="amuc:Pan181_45110"/>
<protein>
    <submittedName>
        <fullName evidence="4">Beta-glucanase</fullName>
        <ecNumber evidence="4">3.2.1.73</ecNumber>
    </submittedName>
</protein>
<dbReference type="PANTHER" id="PTHR10963:SF55">
    <property type="entry name" value="GLYCOSIDE HYDROLASE FAMILY 16 PROTEIN"/>
    <property type="match status" value="1"/>
</dbReference>
<dbReference type="EC" id="3.2.1.73" evidence="4"/>
<dbReference type="CDD" id="cd08023">
    <property type="entry name" value="GH16_laminarinase_like"/>
    <property type="match status" value="1"/>
</dbReference>
<dbReference type="Pfam" id="PF00722">
    <property type="entry name" value="Glyco_hydro_16"/>
    <property type="match status" value="1"/>
</dbReference>
<feature type="domain" description="GH16" evidence="3">
    <location>
        <begin position="1"/>
        <end position="285"/>
    </location>
</feature>
<organism evidence="4 5">
    <name type="scientific">Aeoliella mucimassa</name>
    <dbReference type="NCBI Taxonomy" id="2527972"/>
    <lineage>
        <taxon>Bacteria</taxon>
        <taxon>Pseudomonadati</taxon>
        <taxon>Planctomycetota</taxon>
        <taxon>Planctomycetia</taxon>
        <taxon>Pirellulales</taxon>
        <taxon>Lacipirellulaceae</taxon>
        <taxon>Aeoliella</taxon>
    </lineage>
</organism>
<reference evidence="4 5" key="1">
    <citation type="submission" date="2019-02" db="EMBL/GenBank/DDBJ databases">
        <title>Deep-cultivation of Planctomycetes and their phenomic and genomic characterization uncovers novel biology.</title>
        <authorList>
            <person name="Wiegand S."/>
            <person name="Jogler M."/>
            <person name="Boedeker C."/>
            <person name="Pinto D."/>
            <person name="Vollmers J."/>
            <person name="Rivas-Marin E."/>
            <person name="Kohn T."/>
            <person name="Peeters S.H."/>
            <person name="Heuer A."/>
            <person name="Rast P."/>
            <person name="Oberbeckmann S."/>
            <person name="Bunk B."/>
            <person name="Jeske O."/>
            <person name="Meyerdierks A."/>
            <person name="Storesund J.E."/>
            <person name="Kallscheuer N."/>
            <person name="Luecker S."/>
            <person name="Lage O.M."/>
            <person name="Pohl T."/>
            <person name="Merkel B.J."/>
            <person name="Hornburger P."/>
            <person name="Mueller R.-W."/>
            <person name="Bruemmer F."/>
            <person name="Labrenz M."/>
            <person name="Spormann A.M."/>
            <person name="Op den Camp H."/>
            <person name="Overmann J."/>
            <person name="Amann R."/>
            <person name="Jetten M.S.M."/>
            <person name="Mascher T."/>
            <person name="Medema M.H."/>
            <person name="Devos D.P."/>
            <person name="Kaster A.-K."/>
            <person name="Ovreas L."/>
            <person name="Rohde M."/>
            <person name="Galperin M.Y."/>
            <person name="Jogler C."/>
        </authorList>
    </citation>
    <scope>NUCLEOTIDE SEQUENCE [LARGE SCALE GENOMIC DNA]</scope>
    <source>
        <strain evidence="4 5">Pan181</strain>
    </source>
</reference>
<dbReference type="Gene3D" id="2.60.120.200">
    <property type="match status" value="1"/>
</dbReference>
<evidence type="ECO:0000313" key="4">
    <source>
        <dbReference type="EMBL" id="QDU58278.1"/>
    </source>
</evidence>
<comment type="similarity">
    <text evidence="1">Belongs to the glycosyl hydrolase 16 family.</text>
</comment>
<dbReference type="AlphaFoldDB" id="A0A518AU77"/>
<evidence type="ECO:0000256" key="1">
    <source>
        <dbReference type="ARBA" id="ARBA00006865"/>
    </source>
</evidence>
<feature type="signal peptide" evidence="2">
    <location>
        <begin position="1"/>
        <end position="26"/>
    </location>
</feature>
<dbReference type="GO" id="GO:0005975">
    <property type="term" value="P:carbohydrate metabolic process"/>
    <property type="evidence" value="ECO:0007669"/>
    <property type="project" value="InterPro"/>
</dbReference>
<keyword evidence="4" id="KW-0378">Hydrolase</keyword>
<evidence type="ECO:0000313" key="5">
    <source>
        <dbReference type="Proteomes" id="UP000315750"/>
    </source>
</evidence>
<gene>
    <name evidence="4" type="primary">bglA_2</name>
    <name evidence="4" type="ORF">Pan181_45110</name>
</gene>
<accession>A0A518AU77</accession>
<dbReference type="PANTHER" id="PTHR10963">
    <property type="entry name" value="GLYCOSYL HYDROLASE-RELATED"/>
    <property type="match status" value="1"/>
</dbReference>
<dbReference type="SUPFAM" id="SSF49899">
    <property type="entry name" value="Concanavalin A-like lectins/glucanases"/>
    <property type="match status" value="1"/>
</dbReference>
<dbReference type="PROSITE" id="PS51762">
    <property type="entry name" value="GH16_2"/>
    <property type="match status" value="1"/>
</dbReference>
<name>A0A518AU77_9BACT</name>
<dbReference type="InterPro" id="IPR013320">
    <property type="entry name" value="ConA-like_dom_sf"/>
</dbReference>
<dbReference type="InterPro" id="IPR050546">
    <property type="entry name" value="Glycosyl_Hydrlase_16"/>
</dbReference>
<dbReference type="EMBL" id="CP036278">
    <property type="protein sequence ID" value="QDU58278.1"/>
    <property type="molecule type" value="Genomic_DNA"/>
</dbReference>
<evidence type="ECO:0000256" key="2">
    <source>
        <dbReference type="SAM" id="SignalP"/>
    </source>
</evidence>
<keyword evidence="2" id="KW-0732">Signal</keyword>
<dbReference type="InterPro" id="IPR000757">
    <property type="entry name" value="Beta-glucanase-like"/>
</dbReference>
<keyword evidence="5" id="KW-1185">Reference proteome</keyword>
<evidence type="ECO:0000259" key="3">
    <source>
        <dbReference type="PROSITE" id="PS51762"/>
    </source>
</evidence>
<dbReference type="Proteomes" id="UP000315750">
    <property type="component" value="Chromosome"/>
</dbReference>
<dbReference type="GO" id="GO:0042972">
    <property type="term" value="F:licheninase activity"/>
    <property type="evidence" value="ECO:0007669"/>
    <property type="project" value="UniProtKB-EC"/>
</dbReference>
<proteinExistence type="inferred from homology"/>
<feature type="chain" id="PRO_5022164249" evidence="2">
    <location>
        <begin position="27"/>
        <end position="293"/>
    </location>
</feature>